<protein>
    <submittedName>
        <fullName evidence="2">Uncharacterized protein</fullName>
    </submittedName>
</protein>
<organism evidence="3">
    <name type="scientific">Methanotorris igneus (strain DSM 5666 / JCM 11834 / Kol 5)</name>
    <dbReference type="NCBI Taxonomy" id="880724"/>
    <lineage>
        <taxon>Archaea</taxon>
        <taxon>Methanobacteriati</taxon>
        <taxon>Methanobacteriota</taxon>
        <taxon>Methanomada group</taxon>
        <taxon>Methanococci</taxon>
        <taxon>Methanococcales</taxon>
        <taxon>Methanocaldococcaceae</taxon>
        <taxon>Methanotorris</taxon>
    </lineage>
</organism>
<gene>
    <name evidence="2" type="ordered locus">Metig_0843</name>
</gene>
<feature type="transmembrane region" description="Helical" evidence="1">
    <location>
        <begin position="134"/>
        <end position="153"/>
    </location>
</feature>
<keyword evidence="1" id="KW-1133">Transmembrane helix</keyword>
<evidence type="ECO:0000313" key="3">
    <source>
        <dbReference type="Proteomes" id="UP000009227"/>
    </source>
</evidence>
<keyword evidence="3" id="KW-1185">Reference proteome</keyword>
<feature type="transmembrane region" description="Helical" evidence="1">
    <location>
        <begin position="29"/>
        <end position="48"/>
    </location>
</feature>
<dbReference type="STRING" id="880724.Metig_0843"/>
<evidence type="ECO:0000313" key="2">
    <source>
        <dbReference type="EMBL" id="AEF96387.1"/>
    </source>
</evidence>
<sequence length="232" mass="26467">MKGEILGFGIRIEFIENLFERFLELNTKLKFIVTYVMCWVGFLFSLSIGKLISNILYEPVEVVSEVGTAKFHVVSSAVSSKMGVSYYSIVLSYFINNASACLIIVSAFVLVSHLYKKEISKDLSNFKEYLRTLLLFYLIVVINPITGFVGCFIDSNKRKVCVFSSSVIFIYHEILIIYDSTVSDMWGLKPEWRLLRALKMWGVSVPPESQPMKMGGWKVIRYDSFVCFKSSG</sequence>
<dbReference type="Proteomes" id="UP000009227">
    <property type="component" value="Chromosome"/>
</dbReference>
<dbReference type="AlphaFoldDB" id="F6BD26"/>
<evidence type="ECO:0000256" key="1">
    <source>
        <dbReference type="SAM" id="Phobius"/>
    </source>
</evidence>
<dbReference type="HOGENOM" id="CLU_1131620_0_0_2"/>
<dbReference type="EMBL" id="CP002737">
    <property type="protein sequence ID" value="AEF96387.1"/>
    <property type="molecule type" value="Genomic_DNA"/>
</dbReference>
<keyword evidence="1" id="KW-0472">Membrane</keyword>
<proteinExistence type="predicted"/>
<name>F6BD26_METIK</name>
<feature type="transmembrane region" description="Helical" evidence="1">
    <location>
        <begin position="90"/>
        <end position="114"/>
    </location>
</feature>
<keyword evidence="1" id="KW-0812">Transmembrane</keyword>
<feature type="transmembrane region" description="Helical" evidence="1">
    <location>
        <begin position="160"/>
        <end position="178"/>
    </location>
</feature>
<dbReference type="KEGG" id="mig:Metig_0843"/>
<accession>F6BD26</accession>
<reference evidence="2 3" key="1">
    <citation type="submission" date="2011-05" db="EMBL/GenBank/DDBJ databases">
        <title>Complete sequence of Methanotorris igneus Kol 5.</title>
        <authorList>
            <consortium name="US DOE Joint Genome Institute"/>
            <person name="Lucas S."/>
            <person name="Han J."/>
            <person name="Lapidus A."/>
            <person name="Cheng J.-F."/>
            <person name="Goodwin L."/>
            <person name="Pitluck S."/>
            <person name="Peters L."/>
            <person name="Mikhailova N."/>
            <person name="Chertkov O."/>
            <person name="Han C."/>
            <person name="Tapia R."/>
            <person name="Land M."/>
            <person name="Hauser L."/>
            <person name="Kyrpides N."/>
            <person name="Ivanova N."/>
            <person name="Pagani I."/>
            <person name="Sieprawska-Lupa M."/>
            <person name="Whitman W."/>
            <person name="Woyke T."/>
        </authorList>
    </citation>
    <scope>NUCLEOTIDE SEQUENCE [LARGE SCALE GENOMIC DNA]</scope>
    <source>
        <strain evidence="3">DSM 5666 / JCM 11834 / Kol 5</strain>
    </source>
</reference>